<dbReference type="SUPFAM" id="SSF111331">
    <property type="entry name" value="NAD kinase/diacylglycerol kinase-like"/>
    <property type="match status" value="1"/>
</dbReference>
<dbReference type="AlphaFoldDB" id="A8F870"/>
<dbReference type="GO" id="GO:0003951">
    <property type="term" value="F:NAD+ kinase activity"/>
    <property type="evidence" value="ECO:0007669"/>
    <property type="project" value="InterPro"/>
</dbReference>
<proteinExistence type="predicted"/>
<dbReference type="KEGG" id="tle:Tlet_1800"/>
<dbReference type="InterPro" id="IPR016064">
    <property type="entry name" value="NAD/diacylglycerol_kinase_sf"/>
</dbReference>
<gene>
    <name evidence="1" type="ordered locus">Tlet_1800</name>
</gene>
<sequence length="332" mass="35823">MRIGIVCNPSSGKYAGFDEIWHLLARELVHHNLFCTYATSRLLPKGIAHSVVGEEHAYGTEKDSIIAGSILQNVDFVIVFGGDGTLSDVVYGQYLAGKLVPIAGVALGTINAGPLVTFKSVDDLLKFNLGKFSTRPVAGVEVYDDRNLIGVAFNDVVFSNCTVSTVGGQVCTVDAKAFLKGQKIATTPTKIGTSKTEIRINGELVKIPFEIGQIIISPLHKVDVHKGKALSGKLCWAPYLNMVGGMIVSEQPIIKIVATELDAISPFLLSQFIFKNSDTVEVGKTKGFVIVDGNPRLDMRSTDKCTLKFNDKAAITCAFGLEERSNERGQDI</sequence>
<name>A8F870_PSELT</name>
<accession>A8F870</accession>
<dbReference type="Proteomes" id="UP000002016">
    <property type="component" value="Chromosome"/>
</dbReference>
<dbReference type="InterPro" id="IPR017438">
    <property type="entry name" value="ATP-NAD_kinase_N"/>
</dbReference>
<dbReference type="RefSeq" id="WP_012003830.1">
    <property type="nucleotide sequence ID" value="NC_009828.1"/>
</dbReference>
<keyword evidence="2" id="KW-1185">Reference proteome</keyword>
<organism evidence="1 2">
    <name type="scientific">Pseudothermotoga lettingae (strain ATCC BAA-301 / DSM 14385 / NBRC 107922 / TMO)</name>
    <name type="common">Thermotoga lettingae</name>
    <dbReference type="NCBI Taxonomy" id="416591"/>
    <lineage>
        <taxon>Bacteria</taxon>
        <taxon>Thermotogati</taxon>
        <taxon>Thermotogota</taxon>
        <taxon>Thermotogae</taxon>
        <taxon>Thermotogales</taxon>
        <taxon>Thermotogaceae</taxon>
        <taxon>Pseudothermotoga</taxon>
    </lineage>
</organism>
<evidence type="ECO:0000313" key="1">
    <source>
        <dbReference type="EMBL" id="ABV34354.1"/>
    </source>
</evidence>
<dbReference type="EMBL" id="CP000812">
    <property type="protein sequence ID" value="ABV34354.1"/>
    <property type="molecule type" value="Genomic_DNA"/>
</dbReference>
<dbReference type="GO" id="GO:0051287">
    <property type="term" value="F:NAD binding"/>
    <property type="evidence" value="ECO:0007669"/>
    <property type="project" value="UniProtKB-ARBA"/>
</dbReference>
<reference evidence="1 2" key="2">
    <citation type="journal article" date="2009" name="Proc. Natl. Acad. Sci. U.S.A.">
        <title>On the chimeric nature, thermophilic origin, and phylogenetic placement of the Thermotogales.</title>
        <authorList>
            <person name="Zhaxybayeva O."/>
            <person name="Swithers K.S."/>
            <person name="Lapierre P."/>
            <person name="Fournier G.P."/>
            <person name="Bickhart D.M."/>
            <person name="DeBoy R.T."/>
            <person name="Nelson K.E."/>
            <person name="Nesbo C.L."/>
            <person name="Doolittle W.F."/>
            <person name="Gogarten J.P."/>
            <person name="Noll K.M."/>
        </authorList>
    </citation>
    <scope>NUCLEOTIDE SEQUENCE [LARGE SCALE GENOMIC DNA]</scope>
    <source>
        <strain evidence="2">ATCC BAA-301 / DSM 14385 / NBRC 107922 / TMO</strain>
    </source>
</reference>
<dbReference type="GO" id="GO:0006741">
    <property type="term" value="P:NADP+ biosynthetic process"/>
    <property type="evidence" value="ECO:0007669"/>
    <property type="project" value="InterPro"/>
</dbReference>
<dbReference type="GO" id="GO:0005524">
    <property type="term" value="F:ATP binding"/>
    <property type="evidence" value="ECO:0007669"/>
    <property type="project" value="UniProtKB-ARBA"/>
</dbReference>
<dbReference type="Gene3D" id="3.40.50.10330">
    <property type="entry name" value="Probable inorganic polyphosphate/atp-NAD kinase, domain 1"/>
    <property type="match status" value="1"/>
</dbReference>
<dbReference type="HOGENOM" id="CLU_929381_0_0_0"/>
<dbReference type="STRING" id="416591.Tlet_1800"/>
<dbReference type="eggNOG" id="COG1597">
    <property type="taxonomic scope" value="Bacteria"/>
</dbReference>
<evidence type="ECO:0000313" key="2">
    <source>
        <dbReference type="Proteomes" id="UP000002016"/>
    </source>
</evidence>
<dbReference type="Pfam" id="PF01513">
    <property type="entry name" value="NAD_kinase"/>
    <property type="match status" value="1"/>
</dbReference>
<dbReference type="InterPro" id="IPR002504">
    <property type="entry name" value="NADK"/>
</dbReference>
<protein>
    <submittedName>
        <fullName evidence="1">Uncharacterized protein</fullName>
    </submittedName>
</protein>
<reference evidence="1 2" key="1">
    <citation type="submission" date="2007-08" db="EMBL/GenBank/DDBJ databases">
        <title>Complete sequence of Thermotoga lettingae TMO.</title>
        <authorList>
            <consortium name="US DOE Joint Genome Institute"/>
            <person name="Copeland A."/>
            <person name="Lucas S."/>
            <person name="Lapidus A."/>
            <person name="Barry K."/>
            <person name="Glavina del Rio T."/>
            <person name="Dalin E."/>
            <person name="Tice H."/>
            <person name="Pitluck S."/>
            <person name="Foster B."/>
            <person name="Bruce D."/>
            <person name="Schmutz J."/>
            <person name="Larimer F."/>
            <person name="Land M."/>
            <person name="Hauser L."/>
            <person name="Kyrpides N."/>
            <person name="Mikhailova N."/>
            <person name="Nelson K."/>
            <person name="Gogarten J.P."/>
            <person name="Noll K."/>
            <person name="Richardson P."/>
        </authorList>
    </citation>
    <scope>NUCLEOTIDE SEQUENCE [LARGE SCALE GENOMIC DNA]</scope>
    <source>
        <strain evidence="2">ATCC BAA-301 / DSM 14385 / NBRC 107922 / TMO</strain>
    </source>
</reference>
<dbReference type="OrthoDB" id="41902at2"/>